<protein>
    <recommendedName>
        <fullName evidence="4">Colicin transporter</fullName>
    </recommendedName>
</protein>
<feature type="compositionally biased region" description="Low complexity" evidence="1">
    <location>
        <begin position="196"/>
        <end position="234"/>
    </location>
</feature>
<comment type="caution">
    <text evidence="2">The sequence shown here is derived from an EMBL/GenBank/DDBJ whole genome shotgun (WGS) entry which is preliminary data.</text>
</comment>
<evidence type="ECO:0000313" key="3">
    <source>
        <dbReference type="Proteomes" id="UP000243540"/>
    </source>
</evidence>
<accession>A0A1Y2T2H6</accession>
<reference evidence="2 3" key="1">
    <citation type="submission" date="2017-04" db="EMBL/GenBank/DDBJ databases">
        <title>Draft genome sequences of Alloscardovia macacae UMA81211 and UMA81212 isolated from the feces of a rhesus macaque (Macaca mulatta).</title>
        <authorList>
            <person name="Albert K."/>
            <person name="Sela D.A."/>
        </authorList>
    </citation>
    <scope>NUCLEOTIDE SEQUENCE [LARGE SCALE GENOMIC DNA]</scope>
    <source>
        <strain evidence="2 3">UMA81212</strain>
    </source>
</reference>
<sequence>MSACVSANSGYESAVVAWQASVKQAESVSGKVTSADSVADVSVFTDFSKARSVKVAEQKALNCGLSLVSMWGFDPSSRQAETERIRTATSALKTAIGRVEKSYEVKQVEVARAQAQQVLDTASQVYQSTDGQVADNATRDQLKTLIDGLQTTLNDKQATVESLHKASEPIQSASDTVNQSVEAKRVADQQAKEQAEQQARAQQAQANAQRAQRNTTRNNRGTNNGTRANNTPRNSGGGAGSARANTGTNTPTPANNGGNTSSSSGDIDWIAIGRQREAEHRARGEFCPPTVCFAG</sequence>
<evidence type="ECO:0000256" key="1">
    <source>
        <dbReference type="SAM" id="MobiDB-lite"/>
    </source>
</evidence>
<dbReference type="EMBL" id="NEKC01000001">
    <property type="protein sequence ID" value="OTA30184.1"/>
    <property type="molecule type" value="Genomic_DNA"/>
</dbReference>
<evidence type="ECO:0008006" key="4">
    <source>
        <dbReference type="Google" id="ProtNLM"/>
    </source>
</evidence>
<dbReference type="STRING" id="1160091.B9T39_00305"/>
<feature type="compositionally biased region" description="Basic and acidic residues" evidence="1">
    <location>
        <begin position="182"/>
        <end position="195"/>
    </location>
</feature>
<proteinExistence type="predicted"/>
<gene>
    <name evidence="2" type="ORF">B9T39_00305</name>
</gene>
<feature type="compositionally biased region" description="Polar residues" evidence="1">
    <location>
        <begin position="169"/>
        <end position="181"/>
    </location>
</feature>
<name>A0A1Y2T2H6_9BIFI</name>
<dbReference type="AlphaFoldDB" id="A0A1Y2T2H6"/>
<feature type="region of interest" description="Disordered" evidence="1">
    <location>
        <begin position="162"/>
        <end position="267"/>
    </location>
</feature>
<feature type="compositionally biased region" description="Low complexity" evidence="1">
    <location>
        <begin position="241"/>
        <end position="265"/>
    </location>
</feature>
<evidence type="ECO:0000313" key="2">
    <source>
        <dbReference type="EMBL" id="OTA30184.1"/>
    </source>
</evidence>
<dbReference type="Proteomes" id="UP000243540">
    <property type="component" value="Unassembled WGS sequence"/>
</dbReference>
<organism evidence="2 3">
    <name type="scientific">Alloscardovia macacae</name>
    <dbReference type="NCBI Taxonomy" id="1160091"/>
    <lineage>
        <taxon>Bacteria</taxon>
        <taxon>Bacillati</taxon>
        <taxon>Actinomycetota</taxon>
        <taxon>Actinomycetes</taxon>
        <taxon>Bifidobacteriales</taxon>
        <taxon>Bifidobacteriaceae</taxon>
        <taxon>Alloscardovia</taxon>
    </lineage>
</organism>